<comment type="similarity">
    <text evidence="1 3">Belongs to the short-chain dehydrogenases/reductases (SDR) family.</text>
</comment>
<proteinExistence type="inferred from homology"/>
<dbReference type="FunFam" id="3.40.50.720:FF:000084">
    <property type="entry name" value="Short-chain dehydrogenase reductase"/>
    <property type="match status" value="1"/>
</dbReference>
<dbReference type="PROSITE" id="PS00061">
    <property type="entry name" value="ADH_SHORT"/>
    <property type="match status" value="1"/>
</dbReference>
<dbReference type="SMART" id="SM00822">
    <property type="entry name" value="PKS_KR"/>
    <property type="match status" value="1"/>
</dbReference>
<dbReference type="InterPro" id="IPR057326">
    <property type="entry name" value="KR_dom"/>
</dbReference>
<comment type="caution">
    <text evidence="5">The sequence shown here is derived from an EMBL/GenBank/DDBJ whole genome shotgun (WGS) entry which is preliminary data.</text>
</comment>
<dbReference type="InterPro" id="IPR002347">
    <property type="entry name" value="SDR_fam"/>
</dbReference>
<dbReference type="OrthoDB" id="9804774at2"/>
<dbReference type="PRINTS" id="PR00081">
    <property type="entry name" value="GDHRDH"/>
</dbReference>
<dbReference type="AlphaFoldDB" id="A0A4R4Z9L7"/>
<dbReference type="PANTHER" id="PTHR42760:SF133">
    <property type="entry name" value="3-OXOACYL-[ACYL-CARRIER-PROTEIN] REDUCTASE"/>
    <property type="match status" value="1"/>
</dbReference>
<gene>
    <name evidence="5" type="ORF">E1286_04590</name>
</gene>
<evidence type="ECO:0000256" key="3">
    <source>
        <dbReference type="RuleBase" id="RU000363"/>
    </source>
</evidence>
<organism evidence="5 6">
    <name type="scientific">Nonomuraea terrae</name>
    <dbReference type="NCBI Taxonomy" id="2530383"/>
    <lineage>
        <taxon>Bacteria</taxon>
        <taxon>Bacillati</taxon>
        <taxon>Actinomycetota</taxon>
        <taxon>Actinomycetes</taxon>
        <taxon>Streptosporangiales</taxon>
        <taxon>Streptosporangiaceae</taxon>
        <taxon>Nonomuraea</taxon>
    </lineage>
</organism>
<accession>A0A4R4Z9L7</accession>
<dbReference type="SUPFAM" id="SSF51735">
    <property type="entry name" value="NAD(P)-binding Rossmann-fold domains"/>
    <property type="match status" value="1"/>
</dbReference>
<dbReference type="Proteomes" id="UP000295302">
    <property type="component" value="Unassembled WGS sequence"/>
</dbReference>
<evidence type="ECO:0000256" key="1">
    <source>
        <dbReference type="ARBA" id="ARBA00006484"/>
    </source>
</evidence>
<dbReference type="PRINTS" id="PR00080">
    <property type="entry name" value="SDRFAMILY"/>
</dbReference>
<dbReference type="RefSeq" id="WP_132609016.1">
    <property type="nucleotide sequence ID" value="NZ_SMKQ01000007.1"/>
</dbReference>
<dbReference type="InterPro" id="IPR036291">
    <property type="entry name" value="NAD(P)-bd_dom_sf"/>
</dbReference>
<dbReference type="EMBL" id="SMKQ01000007">
    <property type="protein sequence ID" value="TDD54988.1"/>
    <property type="molecule type" value="Genomic_DNA"/>
</dbReference>
<dbReference type="PANTHER" id="PTHR42760">
    <property type="entry name" value="SHORT-CHAIN DEHYDROGENASES/REDUCTASES FAMILY MEMBER"/>
    <property type="match status" value="1"/>
</dbReference>
<evidence type="ECO:0000313" key="6">
    <source>
        <dbReference type="Proteomes" id="UP000295302"/>
    </source>
</evidence>
<protein>
    <submittedName>
        <fullName evidence="5">SDR family oxidoreductase</fullName>
    </submittedName>
</protein>
<evidence type="ECO:0000259" key="4">
    <source>
        <dbReference type="SMART" id="SM00822"/>
    </source>
</evidence>
<dbReference type="Pfam" id="PF00106">
    <property type="entry name" value="adh_short"/>
    <property type="match status" value="1"/>
</dbReference>
<dbReference type="InterPro" id="IPR020904">
    <property type="entry name" value="Sc_DH/Rdtase_CS"/>
</dbReference>
<evidence type="ECO:0000313" key="5">
    <source>
        <dbReference type="EMBL" id="TDD54988.1"/>
    </source>
</evidence>
<name>A0A4R4Z9L7_9ACTN</name>
<dbReference type="GO" id="GO:0016616">
    <property type="term" value="F:oxidoreductase activity, acting on the CH-OH group of donors, NAD or NADP as acceptor"/>
    <property type="evidence" value="ECO:0007669"/>
    <property type="project" value="TreeGrafter"/>
</dbReference>
<dbReference type="GO" id="GO:0048038">
    <property type="term" value="F:quinone binding"/>
    <property type="evidence" value="ECO:0007669"/>
    <property type="project" value="TreeGrafter"/>
</dbReference>
<evidence type="ECO:0000256" key="2">
    <source>
        <dbReference type="ARBA" id="ARBA00023002"/>
    </source>
</evidence>
<sequence>MSARVQGKSIIITGAGSGMGRVFALGLAREGATVGVLDLRKDAAEAVCAELRDEGLTGIPLAADVSRRDQVIAAFDAFVEETGRLDVLFNNAGFNEPMHLMDVTEENWRAIMDVNAMGTLIGIQEGARRMIPHRQGKIVNTSSIAGRQGYPSFAPYCASKFAVNALTQAAARALAEHDITCNAFAPGVVDTPLWTKLDQDLMDIGDAERPGQAMADFAAGILRGRVATGEDILGTALFLASADSDYLTGQVIMVDGGMVLV</sequence>
<dbReference type="GO" id="GO:0006633">
    <property type="term" value="P:fatty acid biosynthetic process"/>
    <property type="evidence" value="ECO:0007669"/>
    <property type="project" value="TreeGrafter"/>
</dbReference>
<feature type="domain" description="Ketoreductase" evidence="4">
    <location>
        <begin position="8"/>
        <end position="192"/>
    </location>
</feature>
<reference evidence="5 6" key="1">
    <citation type="submission" date="2019-03" db="EMBL/GenBank/DDBJ databases">
        <title>Draft genome sequences of novel Actinobacteria.</title>
        <authorList>
            <person name="Sahin N."/>
            <person name="Ay H."/>
            <person name="Saygin H."/>
        </authorList>
    </citation>
    <scope>NUCLEOTIDE SEQUENCE [LARGE SCALE GENOMIC DNA]</scope>
    <source>
        <strain evidence="5 6">CH32</strain>
    </source>
</reference>
<dbReference type="Gene3D" id="3.40.50.720">
    <property type="entry name" value="NAD(P)-binding Rossmann-like Domain"/>
    <property type="match status" value="1"/>
</dbReference>
<keyword evidence="2" id="KW-0560">Oxidoreductase</keyword>
<keyword evidence="6" id="KW-1185">Reference proteome</keyword>